<protein>
    <submittedName>
        <fullName evidence="1">Uncharacterized protein</fullName>
    </submittedName>
</protein>
<reference evidence="2" key="1">
    <citation type="journal article" date="2010" name="PLoS ONE">
        <title>The complete genome sequence of Cupriavidus metallidurans strain CH34, a master survivalist in harsh and anthropogenic environments.</title>
        <authorList>
            <person name="Janssen P.J."/>
            <person name="Van Houdt R."/>
            <person name="Moors H."/>
            <person name="Monsieurs P."/>
            <person name="Morin N."/>
            <person name="Michaux A."/>
            <person name="Benotmane M.A."/>
            <person name="Leys N."/>
            <person name="Vallaeys T."/>
            <person name="Lapidus A."/>
            <person name="Monchy S."/>
            <person name="Medigue C."/>
            <person name="Taghavi S."/>
            <person name="McCorkle S."/>
            <person name="Dunn J."/>
            <person name="van der Lelie D."/>
            <person name="Mergeay M."/>
        </authorList>
    </citation>
    <scope>NUCLEOTIDE SEQUENCE [LARGE SCALE GENOMIC DNA]</scope>
    <source>
        <strain evidence="2">ATCC 43123 / DSM 2839 / NBRC 102507 / CH34</strain>
    </source>
</reference>
<keyword evidence="1" id="KW-0614">Plasmid</keyword>
<dbReference type="Proteomes" id="UP000002429">
    <property type="component" value="Plasmid megaplasmid"/>
</dbReference>
<organism evidence="1 2">
    <name type="scientific">Cupriavidus metallidurans (strain ATCC 43123 / DSM 2839 / NBRC 102507 / CH34)</name>
    <name type="common">Ralstonia metallidurans</name>
    <dbReference type="NCBI Taxonomy" id="266264"/>
    <lineage>
        <taxon>Bacteria</taxon>
        <taxon>Pseudomonadati</taxon>
        <taxon>Pseudomonadota</taxon>
        <taxon>Betaproteobacteria</taxon>
        <taxon>Burkholderiales</taxon>
        <taxon>Burkholderiaceae</taxon>
        <taxon>Cupriavidus</taxon>
    </lineage>
</organism>
<geneLocation type="plasmid" evidence="1 2">
    <name>megaplasmid</name>
</geneLocation>
<evidence type="ECO:0000313" key="2">
    <source>
        <dbReference type="Proteomes" id="UP000002429"/>
    </source>
</evidence>
<proteinExistence type="predicted"/>
<dbReference type="HOGENOM" id="CLU_2864651_0_0_4"/>
<dbReference type="KEGG" id="rme:Rmet_6722"/>
<dbReference type="AlphaFoldDB" id="D3DYD1"/>
<accession>D3DYD1</accession>
<evidence type="ECO:0000313" key="1">
    <source>
        <dbReference type="EMBL" id="ADC45301.1"/>
    </source>
</evidence>
<name>D3DYD1_CUPMC</name>
<keyword evidence="2" id="KW-1185">Reference proteome</keyword>
<sequence>MPQLFKSFAMGERALSSRIAVAPLTPARAEPFVANQDLVAHLEHNWPRSVAPHAFHDVLRGLPR</sequence>
<gene>
    <name evidence="1" type="ordered locus">Rmet_6722</name>
</gene>
<dbReference type="RefSeq" id="WP_011519771.1">
    <property type="nucleotide sequence ID" value="NC_007974.2"/>
</dbReference>
<dbReference type="EMBL" id="CP000353">
    <property type="protein sequence ID" value="ADC45301.1"/>
    <property type="molecule type" value="Genomic_DNA"/>
</dbReference>